<organism evidence="2 3">
    <name type="scientific">Subtercola lobariae</name>
    <dbReference type="NCBI Taxonomy" id="1588641"/>
    <lineage>
        <taxon>Bacteria</taxon>
        <taxon>Bacillati</taxon>
        <taxon>Actinomycetota</taxon>
        <taxon>Actinomycetes</taxon>
        <taxon>Micrococcales</taxon>
        <taxon>Microbacteriaceae</taxon>
        <taxon>Subtercola</taxon>
    </lineage>
</organism>
<evidence type="ECO:0000313" key="2">
    <source>
        <dbReference type="EMBL" id="GGF24468.1"/>
    </source>
</evidence>
<dbReference type="Proteomes" id="UP000598775">
    <property type="component" value="Unassembled WGS sequence"/>
</dbReference>
<sequence length="669" mass="74144">MSALVGSWGSGKSWLLQEIKARIIQSNTKVADNQISVRSFNPWLYSDEDSLFAGFAQLLLGEIARRKVRNRVAKGLEIIGPSLKFGAIDLSDATSSLAGALTYALDPQSIQSSIRKALRRSEKRILVVLDDLDRLTPDELLMTFKLVRLLGDIGGIHYLLVYDEDTILHLLASTPIAAANAGRARSYLEKIVSKKFSIPPMLPSQINALGLERILEEARALGVPLPVESISRFEWNFDQIMRTLLSTPRALDQYFGEVFALPAELFQEIDFSDWCGSTFLRISFPDVWKLILEYRNALTGNSEPYADADEGAVSAFETAVEKLVVNRTQLQSVIDLLAALFPQSGLKYRRVPTGGPSRESLAANRRIGDSRFFERYLWLSLPPGDISDGAITAALRGISQLDPTETNFQTFGKLLESAPLDVIDRIRFLVPSPGISLPSIIRYVSVHAPFNDLASIYAGSGLSTAIYRIISMLESSASEDDVALIRAEALSLPLAKNSLWFEIVRRHRDGVNDVVDNALLDVKNHILDLIGDQLGEFPTPGELSQAQAIGFHFFRYSRHDQFIEIARRQVDDGKWRADDTLGLALAVWTGSGGQRIDSLSTEDIQAVFGVEFLKDRDQTLRSEEAEWTGSLPENWTLDGLPPTVENRRLIVHAAVRKILADHVPGLDSA</sequence>
<feature type="domain" description="KAP NTPase" evidence="1">
    <location>
        <begin position="4"/>
        <end position="209"/>
    </location>
</feature>
<keyword evidence="3" id="KW-1185">Reference proteome</keyword>
<name>A0A917B560_9MICO</name>
<reference evidence="2 3" key="1">
    <citation type="journal article" date="2014" name="Int. J. Syst. Evol. Microbiol.">
        <title>Complete genome sequence of Corynebacterium casei LMG S-19264T (=DSM 44701T), isolated from a smear-ripened cheese.</title>
        <authorList>
            <consortium name="US DOE Joint Genome Institute (JGI-PGF)"/>
            <person name="Walter F."/>
            <person name="Albersmeier A."/>
            <person name="Kalinowski J."/>
            <person name="Ruckert C."/>
        </authorList>
    </citation>
    <scope>NUCLEOTIDE SEQUENCE [LARGE SCALE GENOMIC DNA]</scope>
    <source>
        <strain evidence="2 3">CGMCC 1.12976</strain>
    </source>
</reference>
<proteinExistence type="predicted"/>
<dbReference type="InterPro" id="IPR011646">
    <property type="entry name" value="KAP_P-loop"/>
</dbReference>
<dbReference type="Gene3D" id="3.40.50.300">
    <property type="entry name" value="P-loop containing nucleotide triphosphate hydrolases"/>
    <property type="match status" value="1"/>
</dbReference>
<gene>
    <name evidence="2" type="ORF">GCM10011399_17470</name>
</gene>
<evidence type="ECO:0000313" key="3">
    <source>
        <dbReference type="Proteomes" id="UP000598775"/>
    </source>
</evidence>
<evidence type="ECO:0000259" key="1">
    <source>
        <dbReference type="Pfam" id="PF07693"/>
    </source>
</evidence>
<protein>
    <recommendedName>
        <fullName evidence="1">KAP NTPase domain-containing protein</fullName>
    </recommendedName>
</protein>
<dbReference type="EMBL" id="BMGP01000003">
    <property type="protein sequence ID" value="GGF24468.1"/>
    <property type="molecule type" value="Genomic_DNA"/>
</dbReference>
<dbReference type="AlphaFoldDB" id="A0A917B560"/>
<dbReference type="Pfam" id="PF07693">
    <property type="entry name" value="KAP_NTPase"/>
    <property type="match status" value="1"/>
</dbReference>
<comment type="caution">
    <text evidence="2">The sequence shown here is derived from an EMBL/GenBank/DDBJ whole genome shotgun (WGS) entry which is preliminary data.</text>
</comment>
<dbReference type="SUPFAM" id="SSF52540">
    <property type="entry name" value="P-loop containing nucleoside triphosphate hydrolases"/>
    <property type="match status" value="1"/>
</dbReference>
<dbReference type="InterPro" id="IPR027417">
    <property type="entry name" value="P-loop_NTPase"/>
</dbReference>
<accession>A0A917B560</accession>